<proteinExistence type="predicted"/>
<reference evidence="1" key="2">
    <citation type="journal article" date="2015" name="Fish Shellfish Immunol.">
        <title>Early steps in the European eel (Anguilla anguilla)-Vibrio vulnificus interaction in the gills: Role of the RtxA13 toxin.</title>
        <authorList>
            <person name="Callol A."/>
            <person name="Pajuelo D."/>
            <person name="Ebbesson L."/>
            <person name="Teles M."/>
            <person name="MacKenzie S."/>
            <person name="Amaro C."/>
        </authorList>
    </citation>
    <scope>NUCLEOTIDE SEQUENCE</scope>
</reference>
<dbReference type="EMBL" id="GBXM01101592">
    <property type="protein sequence ID" value="JAH06985.1"/>
    <property type="molecule type" value="Transcribed_RNA"/>
</dbReference>
<evidence type="ECO:0000313" key="1">
    <source>
        <dbReference type="EMBL" id="JAH06985.1"/>
    </source>
</evidence>
<dbReference type="AlphaFoldDB" id="A0A0E9PSC4"/>
<accession>A0A0E9PSC4</accession>
<organism evidence="1">
    <name type="scientific">Anguilla anguilla</name>
    <name type="common">European freshwater eel</name>
    <name type="synonym">Muraena anguilla</name>
    <dbReference type="NCBI Taxonomy" id="7936"/>
    <lineage>
        <taxon>Eukaryota</taxon>
        <taxon>Metazoa</taxon>
        <taxon>Chordata</taxon>
        <taxon>Craniata</taxon>
        <taxon>Vertebrata</taxon>
        <taxon>Euteleostomi</taxon>
        <taxon>Actinopterygii</taxon>
        <taxon>Neopterygii</taxon>
        <taxon>Teleostei</taxon>
        <taxon>Anguilliformes</taxon>
        <taxon>Anguillidae</taxon>
        <taxon>Anguilla</taxon>
    </lineage>
</organism>
<sequence length="34" mass="3936">MYSLTIATITIITKDVETRQSLSYQKMSFMTYGI</sequence>
<name>A0A0E9PSC4_ANGAN</name>
<reference evidence="1" key="1">
    <citation type="submission" date="2014-11" db="EMBL/GenBank/DDBJ databases">
        <authorList>
            <person name="Amaro Gonzalez C."/>
        </authorList>
    </citation>
    <scope>NUCLEOTIDE SEQUENCE</scope>
</reference>
<protein>
    <submittedName>
        <fullName evidence="1">Uncharacterized protein</fullName>
    </submittedName>
</protein>